<organism evidence="2 3">
    <name type="scientific">Puccinia graminis f. sp. tritici</name>
    <dbReference type="NCBI Taxonomy" id="56615"/>
    <lineage>
        <taxon>Eukaryota</taxon>
        <taxon>Fungi</taxon>
        <taxon>Dikarya</taxon>
        <taxon>Basidiomycota</taxon>
        <taxon>Pucciniomycotina</taxon>
        <taxon>Pucciniomycetes</taxon>
        <taxon>Pucciniales</taxon>
        <taxon>Pucciniaceae</taxon>
        <taxon>Puccinia</taxon>
    </lineage>
</organism>
<name>A0A5B0MIL7_PUCGR</name>
<evidence type="ECO:0000313" key="2">
    <source>
        <dbReference type="EMBL" id="KAA1075620.1"/>
    </source>
</evidence>
<dbReference type="Proteomes" id="UP000325313">
    <property type="component" value="Unassembled WGS sequence"/>
</dbReference>
<reference evidence="2 3" key="1">
    <citation type="submission" date="2019-05" db="EMBL/GenBank/DDBJ databases">
        <title>Emergence of the Ug99 lineage of the wheat stem rust pathogen through somatic hybridization.</title>
        <authorList>
            <person name="Li F."/>
            <person name="Upadhyaya N.M."/>
            <person name="Sperschneider J."/>
            <person name="Matny O."/>
            <person name="Nguyen-Phuc H."/>
            <person name="Mago R."/>
            <person name="Raley C."/>
            <person name="Miller M.E."/>
            <person name="Silverstein K.A.T."/>
            <person name="Henningsen E."/>
            <person name="Hirsch C.D."/>
            <person name="Visser B."/>
            <person name="Pretorius Z.A."/>
            <person name="Steffenson B.J."/>
            <person name="Schwessinger B."/>
            <person name="Dodds P.N."/>
            <person name="Figueroa M."/>
        </authorList>
    </citation>
    <scope>NUCLEOTIDE SEQUENCE [LARGE SCALE GENOMIC DNA]</scope>
    <source>
        <strain evidence="2 3">Ug99</strain>
    </source>
</reference>
<proteinExistence type="predicted"/>
<accession>A0A5B0MIL7</accession>
<sequence>MTSHQPIYHLPSDIPSKKNPQSVHKPNDQHQQKQQIASKASSETLHTNDGLQEDTLIFVYVSRNGQEVGREASVDDQEEHMVLLGGASSQQQLEQFLMLIITPSPGTHADADIALPRLKSSTRPETVRSLLASSIPASTHSPQQQQQQQLDFGTRRREPILAFLFLLLLPFPSSPYHPPTPSSTRDQFHSGSHIFTLRRRFQKQQQ</sequence>
<dbReference type="AlphaFoldDB" id="A0A5B0MIL7"/>
<gene>
    <name evidence="2" type="ORF">PGTUg99_032345</name>
</gene>
<evidence type="ECO:0000313" key="3">
    <source>
        <dbReference type="Proteomes" id="UP000325313"/>
    </source>
</evidence>
<protein>
    <submittedName>
        <fullName evidence="2">Uncharacterized protein</fullName>
    </submittedName>
</protein>
<dbReference type="EMBL" id="VDEP01000472">
    <property type="protein sequence ID" value="KAA1075620.1"/>
    <property type="molecule type" value="Genomic_DNA"/>
</dbReference>
<feature type="region of interest" description="Disordered" evidence="1">
    <location>
        <begin position="1"/>
        <end position="44"/>
    </location>
</feature>
<evidence type="ECO:0000256" key="1">
    <source>
        <dbReference type="SAM" id="MobiDB-lite"/>
    </source>
</evidence>
<comment type="caution">
    <text evidence="2">The sequence shown here is derived from an EMBL/GenBank/DDBJ whole genome shotgun (WGS) entry which is preliminary data.</text>
</comment>